<dbReference type="GO" id="GO:0007271">
    <property type="term" value="P:synaptic transmission, cholinergic"/>
    <property type="evidence" value="ECO:0007669"/>
    <property type="project" value="TreeGrafter"/>
</dbReference>
<feature type="compositionally biased region" description="Basic and acidic residues" evidence="7">
    <location>
        <begin position="271"/>
        <end position="335"/>
    </location>
</feature>
<evidence type="ECO:0000313" key="11">
    <source>
        <dbReference type="Proteomes" id="UP000507470"/>
    </source>
</evidence>
<evidence type="ECO:0000256" key="8">
    <source>
        <dbReference type="SAM" id="Phobius"/>
    </source>
</evidence>
<protein>
    <recommendedName>
        <fullName evidence="9">Resistance to inhibitors of cholinesterase protein 3 N-terminal domain-containing protein</fullName>
    </recommendedName>
</protein>
<keyword evidence="6 8" id="KW-0472">Membrane</keyword>
<evidence type="ECO:0000256" key="1">
    <source>
        <dbReference type="ARBA" id="ARBA00004586"/>
    </source>
</evidence>
<feature type="transmembrane region" description="Helical" evidence="8">
    <location>
        <begin position="20"/>
        <end position="40"/>
    </location>
</feature>
<keyword evidence="11" id="KW-1185">Reference proteome</keyword>
<sequence length="346" mass="38496">MEKVASSKVGHTHQSATGLSSVRLVVTVVVIVACFTALYPKFFHPIVMRMLGVPLQKQKTEPTHPPNRPSPHGHGNMHGAPDPHHDDIKRHMRPGPHPGMRAAAEMNKQNKQGSSGRGGMMGMLLPVYAFGIIGYLIYTLVKVFGKKDKGENGMGYGKRGMSYGQQQSRDNRPVEPQREEVEEQENKLKGLEDLLDRASNVDNNISTEEMRELQKRLEETEKQMSKILSAMQHVSTKVETVATDDVKTQEQAKANGNSSSDSSPDISSFEVVDKNKEKNSSKVETVKASETKEDAQIETMEDKDKKDEVMSADNDEVKDTEEVIKDKHEEEESGVRQRKGQTGSTE</sequence>
<dbReference type="GO" id="GO:0043005">
    <property type="term" value="C:neuron projection"/>
    <property type="evidence" value="ECO:0007669"/>
    <property type="project" value="TreeGrafter"/>
</dbReference>
<feature type="region of interest" description="Disordered" evidence="7">
    <location>
        <begin position="249"/>
        <end position="346"/>
    </location>
</feature>
<feature type="compositionally biased region" description="Basic and acidic residues" evidence="7">
    <location>
        <begin position="169"/>
        <end position="191"/>
    </location>
</feature>
<feature type="compositionally biased region" description="Low complexity" evidence="7">
    <location>
        <begin position="258"/>
        <end position="268"/>
    </location>
</feature>
<dbReference type="OrthoDB" id="10070774at2759"/>
<keyword evidence="5 8" id="KW-1133">Transmembrane helix</keyword>
<evidence type="ECO:0000259" key="9">
    <source>
        <dbReference type="Pfam" id="PF15361"/>
    </source>
</evidence>
<organism evidence="10 11">
    <name type="scientific">Mytilus coruscus</name>
    <name type="common">Sea mussel</name>
    <dbReference type="NCBI Taxonomy" id="42192"/>
    <lineage>
        <taxon>Eukaryota</taxon>
        <taxon>Metazoa</taxon>
        <taxon>Spiralia</taxon>
        <taxon>Lophotrochozoa</taxon>
        <taxon>Mollusca</taxon>
        <taxon>Bivalvia</taxon>
        <taxon>Autobranchia</taxon>
        <taxon>Pteriomorphia</taxon>
        <taxon>Mytilida</taxon>
        <taxon>Mytiloidea</taxon>
        <taxon>Mytilidae</taxon>
        <taxon>Mytilinae</taxon>
        <taxon>Mytilus</taxon>
    </lineage>
</organism>
<dbReference type="AlphaFoldDB" id="A0A6J8BNB5"/>
<proteinExistence type="inferred from homology"/>
<feature type="transmembrane region" description="Helical" evidence="8">
    <location>
        <begin position="118"/>
        <end position="138"/>
    </location>
</feature>
<evidence type="ECO:0000256" key="5">
    <source>
        <dbReference type="ARBA" id="ARBA00022989"/>
    </source>
</evidence>
<name>A0A6J8BNB5_MYTCO</name>
<evidence type="ECO:0000256" key="2">
    <source>
        <dbReference type="ARBA" id="ARBA00008538"/>
    </source>
</evidence>
<dbReference type="InterPro" id="IPR026160">
    <property type="entry name" value="Ric3"/>
</dbReference>
<feature type="region of interest" description="Disordered" evidence="7">
    <location>
        <begin position="151"/>
        <end position="191"/>
    </location>
</feature>
<dbReference type="EMBL" id="CACVKT020003517">
    <property type="protein sequence ID" value="CAC5384314.1"/>
    <property type="molecule type" value="Genomic_DNA"/>
</dbReference>
<evidence type="ECO:0000256" key="4">
    <source>
        <dbReference type="ARBA" id="ARBA00022824"/>
    </source>
</evidence>
<dbReference type="GO" id="GO:0034394">
    <property type="term" value="P:protein localization to cell surface"/>
    <property type="evidence" value="ECO:0007669"/>
    <property type="project" value="TreeGrafter"/>
</dbReference>
<comment type="subcellular location">
    <subcellularLocation>
        <location evidence="1">Endoplasmic reticulum membrane</location>
    </subcellularLocation>
</comment>
<dbReference type="GO" id="GO:0045202">
    <property type="term" value="C:synapse"/>
    <property type="evidence" value="ECO:0007669"/>
    <property type="project" value="GOC"/>
</dbReference>
<gene>
    <name evidence="10" type="ORF">MCOR_19973</name>
</gene>
<dbReference type="Pfam" id="PF15361">
    <property type="entry name" value="RIC3"/>
    <property type="match status" value="1"/>
</dbReference>
<reference evidence="10 11" key="1">
    <citation type="submission" date="2020-06" db="EMBL/GenBank/DDBJ databases">
        <authorList>
            <person name="Li R."/>
            <person name="Bekaert M."/>
        </authorList>
    </citation>
    <scope>NUCLEOTIDE SEQUENCE [LARGE SCALE GENOMIC DNA]</scope>
    <source>
        <strain evidence="11">wild</strain>
    </source>
</reference>
<keyword evidence="3 8" id="KW-0812">Transmembrane</keyword>
<accession>A0A6J8BNB5</accession>
<dbReference type="GO" id="GO:0005789">
    <property type="term" value="C:endoplasmic reticulum membrane"/>
    <property type="evidence" value="ECO:0007669"/>
    <property type="project" value="UniProtKB-SubCell"/>
</dbReference>
<dbReference type="PANTHER" id="PTHR21723:SF3">
    <property type="entry name" value="PROTEIN RIC-3"/>
    <property type="match status" value="1"/>
</dbReference>
<dbReference type="InterPro" id="IPR032763">
    <property type="entry name" value="RIC3_N"/>
</dbReference>
<feature type="domain" description="Resistance to inhibitors of cholinesterase protein 3 N-terminal" evidence="9">
    <location>
        <begin position="31"/>
        <end position="229"/>
    </location>
</feature>
<feature type="region of interest" description="Disordered" evidence="7">
    <location>
        <begin position="57"/>
        <end position="117"/>
    </location>
</feature>
<dbReference type="PROSITE" id="PS51257">
    <property type="entry name" value="PROKAR_LIPOPROTEIN"/>
    <property type="match status" value="1"/>
</dbReference>
<keyword evidence="4" id="KW-0256">Endoplasmic reticulum</keyword>
<evidence type="ECO:0000256" key="6">
    <source>
        <dbReference type="ARBA" id="ARBA00023136"/>
    </source>
</evidence>
<dbReference type="GO" id="GO:0043025">
    <property type="term" value="C:neuronal cell body"/>
    <property type="evidence" value="ECO:0007669"/>
    <property type="project" value="TreeGrafter"/>
</dbReference>
<dbReference type="PANTHER" id="PTHR21723">
    <property type="entry name" value="RESISTANCE TO INHIBITORS OF CHOLINESTERASE PROTEIN 3 RIC3"/>
    <property type="match status" value="1"/>
</dbReference>
<evidence type="ECO:0000256" key="7">
    <source>
        <dbReference type="SAM" id="MobiDB-lite"/>
    </source>
</evidence>
<comment type="similarity">
    <text evidence="2">Belongs to the ric-3 family.</text>
</comment>
<evidence type="ECO:0000313" key="10">
    <source>
        <dbReference type="EMBL" id="CAC5384314.1"/>
    </source>
</evidence>
<dbReference type="Proteomes" id="UP000507470">
    <property type="component" value="Unassembled WGS sequence"/>
</dbReference>
<evidence type="ECO:0000256" key="3">
    <source>
        <dbReference type="ARBA" id="ARBA00022692"/>
    </source>
</evidence>